<feature type="domain" description="DUF3298" evidence="1">
    <location>
        <begin position="140"/>
        <end position="219"/>
    </location>
</feature>
<dbReference type="EMBL" id="JACRSP010000003">
    <property type="protein sequence ID" value="MBC8536472.1"/>
    <property type="molecule type" value="Genomic_DNA"/>
</dbReference>
<protein>
    <submittedName>
        <fullName evidence="2">DUF3298 domain-containing protein</fullName>
    </submittedName>
</protein>
<comment type="caution">
    <text evidence="2">The sequence shown here is derived from an EMBL/GenBank/DDBJ whole genome shotgun (WGS) entry which is preliminary data.</text>
</comment>
<organism evidence="2 3">
    <name type="scientific">Feifania hominis</name>
    <dbReference type="NCBI Taxonomy" id="2763660"/>
    <lineage>
        <taxon>Bacteria</taxon>
        <taxon>Bacillati</taxon>
        <taxon>Bacillota</taxon>
        <taxon>Clostridia</taxon>
        <taxon>Eubacteriales</taxon>
        <taxon>Feifaniaceae</taxon>
        <taxon>Feifania</taxon>
    </lineage>
</organism>
<sequence length="232" mass="26366">MQTEQAAAPAEITTKTLEAAPLLDGCELVRITADYPAVESGLTRPLRERINRYYRRLAGDYVRSAQRQLGAVAKQRALVCAAGGEPFVPFTARMSFEVLFSGRCMCVLYEQQEICGPLVRRTRFSDVFDLGTGDRLRLRDLFVRGRRALRPLRALLLRAADERFDFAGRRDGAALRRRIAALWQPEQFYLLPDGLVFYYQPGEILPAARGDFIIKLSYDSFEKALRRVKRGV</sequence>
<evidence type="ECO:0000259" key="1">
    <source>
        <dbReference type="Pfam" id="PF11738"/>
    </source>
</evidence>
<reference evidence="2" key="1">
    <citation type="submission" date="2020-08" db="EMBL/GenBank/DDBJ databases">
        <title>Genome public.</title>
        <authorList>
            <person name="Liu C."/>
            <person name="Sun Q."/>
        </authorList>
    </citation>
    <scope>NUCLEOTIDE SEQUENCE</scope>
    <source>
        <strain evidence="2">BX7</strain>
    </source>
</reference>
<dbReference type="InterPro" id="IPR037126">
    <property type="entry name" value="PdaC/RsiV-like_sf"/>
</dbReference>
<dbReference type="Gene3D" id="3.90.640.20">
    <property type="entry name" value="Heat-shock cognate protein, ATPase"/>
    <property type="match status" value="1"/>
</dbReference>
<dbReference type="AlphaFoldDB" id="A0A926DEP7"/>
<accession>A0A926DEP7</accession>
<evidence type="ECO:0000313" key="3">
    <source>
        <dbReference type="Proteomes" id="UP000620366"/>
    </source>
</evidence>
<keyword evidence="3" id="KW-1185">Reference proteome</keyword>
<name>A0A926DEP7_9FIRM</name>
<proteinExistence type="predicted"/>
<dbReference type="RefSeq" id="WP_249300316.1">
    <property type="nucleotide sequence ID" value="NZ_JACRSP010000003.1"/>
</dbReference>
<gene>
    <name evidence="2" type="ORF">H8695_07210</name>
</gene>
<dbReference type="Proteomes" id="UP000620366">
    <property type="component" value="Unassembled WGS sequence"/>
</dbReference>
<dbReference type="InterPro" id="IPR021729">
    <property type="entry name" value="DUF3298"/>
</dbReference>
<evidence type="ECO:0000313" key="2">
    <source>
        <dbReference type="EMBL" id="MBC8536472.1"/>
    </source>
</evidence>
<dbReference type="Pfam" id="PF11738">
    <property type="entry name" value="DUF3298"/>
    <property type="match status" value="1"/>
</dbReference>